<keyword evidence="2" id="KW-0732">Signal</keyword>
<name>A0ABT0RT86_9SPHN</name>
<evidence type="ECO:0000313" key="4">
    <source>
        <dbReference type="Proteomes" id="UP001203410"/>
    </source>
</evidence>
<evidence type="ECO:0000313" key="3">
    <source>
        <dbReference type="EMBL" id="MCL6698232.1"/>
    </source>
</evidence>
<dbReference type="RefSeq" id="WP_249903578.1">
    <property type="nucleotide sequence ID" value="NZ_JAMGBA010000001.1"/>
</dbReference>
<gene>
    <name evidence="3" type="ORF">LZ496_05475</name>
</gene>
<organism evidence="3 4">
    <name type="scientific">Sphingomonas caseinilyticus</name>
    <dbReference type="NCBI Taxonomy" id="2908205"/>
    <lineage>
        <taxon>Bacteria</taxon>
        <taxon>Pseudomonadati</taxon>
        <taxon>Pseudomonadota</taxon>
        <taxon>Alphaproteobacteria</taxon>
        <taxon>Sphingomonadales</taxon>
        <taxon>Sphingomonadaceae</taxon>
        <taxon>Sphingomonas</taxon>
    </lineage>
</organism>
<accession>A0ABT0RT86</accession>
<dbReference type="Proteomes" id="UP001203410">
    <property type="component" value="Unassembled WGS sequence"/>
</dbReference>
<protein>
    <recommendedName>
        <fullName evidence="5">Pentapeptide MXKDX repeat protein</fullName>
    </recommendedName>
</protein>
<dbReference type="EMBL" id="JAMGBA010000001">
    <property type="protein sequence ID" value="MCL6698232.1"/>
    <property type="molecule type" value="Genomic_DNA"/>
</dbReference>
<feature type="chain" id="PRO_5046624203" description="Pentapeptide MXKDX repeat protein" evidence="2">
    <location>
        <begin position="19"/>
        <end position="79"/>
    </location>
</feature>
<feature type="region of interest" description="Disordered" evidence="1">
    <location>
        <begin position="58"/>
        <end position="79"/>
    </location>
</feature>
<comment type="caution">
    <text evidence="3">The sequence shown here is derived from an EMBL/GenBank/DDBJ whole genome shotgun (WGS) entry which is preliminary data.</text>
</comment>
<feature type="signal peptide" evidence="2">
    <location>
        <begin position="1"/>
        <end position="18"/>
    </location>
</feature>
<keyword evidence="4" id="KW-1185">Reference proteome</keyword>
<proteinExistence type="predicted"/>
<sequence length="79" mass="8057">MKTLIGAIALAIAVPAVAQTAPATDPHAGHAEQGKAKHDCKACCEKMKGKDGKMECMEKKGEADAAKSGHAGHEGHSGH</sequence>
<evidence type="ECO:0000256" key="2">
    <source>
        <dbReference type="SAM" id="SignalP"/>
    </source>
</evidence>
<reference evidence="3 4" key="1">
    <citation type="submission" date="2022-05" db="EMBL/GenBank/DDBJ databases">
        <authorList>
            <person name="Jo J.-H."/>
            <person name="Im W.-T."/>
        </authorList>
    </citation>
    <scope>NUCLEOTIDE SEQUENCE [LARGE SCALE GENOMIC DNA]</scope>
    <source>
        <strain evidence="3 4">NSE70-1</strain>
    </source>
</reference>
<evidence type="ECO:0008006" key="5">
    <source>
        <dbReference type="Google" id="ProtNLM"/>
    </source>
</evidence>
<evidence type="ECO:0000256" key="1">
    <source>
        <dbReference type="SAM" id="MobiDB-lite"/>
    </source>
</evidence>